<dbReference type="SMART" id="SM00304">
    <property type="entry name" value="HAMP"/>
    <property type="match status" value="1"/>
</dbReference>
<evidence type="ECO:0000256" key="6">
    <source>
        <dbReference type="PROSITE-ProRule" id="PRU00284"/>
    </source>
</evidence>
<accession>A0ABS2QKZ9</accession>
<dbReference type="Proteomes" id="UP000823486">
    <property type="component" value="Unassembled WGS sequence"/>
</dbReference>
<dbReference type="CDD" id="cd06225">
    <property type="entry name" value="HAMP"/>
    <property type="match status" value="1"/>
</dbReference>
<keyword evidence="4 6" id="KW-0807">Transducer</keyword>
<dbReference type="InterPro" id="IPR004089">
    <property type="entry name" value="MCPsignal_dom"/>
</dbReference>
<dbReference type="PANTHER" id="PTHR32089:SF112">
    <property type="entry name" value="LYSOZYME-LIKE PROTEIN-RELATED"/>
    <property type="match status" value="1"/>
</dbReference>
<dbReference type="PRINTS" id="PR00260">
    <property type="entry name" value="CHEMTRNSDUCR"/>
</dbReference>
<name>A0ABS2QKZ9_9BACI</name>
<evidence type="ECO:0000256" key="2">
    <source>
        <dbReference type="ARBA" id="ARBA00022475"/>
    </source>
</evidence>
<dbReference type="SUPFAM" id="SSF58104">
    <property type="entry name" value="Methyl-accepting chemotaxis protein (MCP) signaling domain"/>
    <property type="match status" value="1"/>
</dbReference>
<keyword evidence="7" id="KW-0175">Coiled coil</keyword>
<comment type="subcellular location">
    <subcellularLocation>
        <location evidence="1">Cell membrane</location>
    </subcellularLocation>
</comment>
<dbReference type="PROSITE" id="PS50111">
    <property type="entry name" value="CHEMOTAXIS_TRANSDUC_2"/>
    <property type="match status" value="1"/>
</dbReference>
<proteinExistence type="inferred from homology"/>
<keyword evidence="11" id="KW-1185">Reference proteome</keyword>
<evidence type="ECO:0000313" key="11">
    <source>
        <dbReference type="Proteomes" id="UP000823486"/>
    </source>
</evidence>
<reference evidence="10 11" key="1">
    <citation type="submission" date="2021-01" db="EMBL/GenBank/DDBJ databases">
        <title>Genomic Encyclopedia of Type Strains, Phase IV (KMG-IV): sequencing the most valuable type-strain genomes for metagenomic binning, comparative biology and taxonomic classification.</title>
        <authorList>
            <person name="Goeker M."/>
        </authorList>
    </citation>
    <scope>NUCLEOTIDE SEQUENCE [LARGE SCALE GENOMIC DNA]</scope>
    <source>
        <strain evidence="10 11">DSM 105482</strain>
    </source>
</reference>
<dbReference type="SMART" id="SM00283">
    <property type="entry name" value="MA"/>
    <property type="match status" value="1"/>
</dbReference>
<dbReference type="Pfam" id="PF05227">
    <property type="entry name" value="CHASE3"/>
    <property type="match status" value="1"/>
</dbReference>
<dbReference type="EMBL" id="JAFBFI010000016">
    <property type="protein sequence ID" value="MBM7693842.1"/>
    <property type="molecule type" value="Genomic_DNA"/>
</dbReference>
<evidence type="ECO:0000256" key="3">
    <source>
        <dbReference type="ARBA" id="ARBA00023136"/>
    </source>
</evidence>
<protein>
    <submittedName>
        <fullName evidence="10">Methyl-accepting chemotaxis protein</fullName>
    </submittedName>
</protein>
<feature type="domain" description="HAMP" evidence="9">
    <location>
        <begin position="207"/>
        <end position="260"/>
    </location>
</feature>
<dbReference type="Pfam" id="PF00015">
    <property type="entry name" value="MCPsignal"/>
    <property type="match status" value="1"/>
</dbReference>
<dbReference type="CDD" id="cd11386">
    <property type="entry name" value="MCP_signal"/>
    <property type="match status" value="1"/>
</dbReference>
<keyword evidence="2" id="KW-1003">Cell membrane</keyword>
<dbReference type="InterPro" id="IPR004090">
    <property type="entry name" value="Chemotax_Me-accpt_rcpt"/>
</dbReference>
<dbReference type="Gene3D" id="6.10.340.10">
    <property type="match status" value="1"/>
</dbReference>
<gene>
    <name evidence="10" type="ORF">JOC77_003286</name>
</gene>
<comment type="caution">
    <text evidence="10">The sequence shown here is derived from an EMBL/GenBank/DDBJ whole genome shotgun (WGS) entry which is preliminary data.</text>
</comment>
<feature type="coiled-coil region" evidence="7">
    <location>
        <begin position="427"/>
        <end position="454"/>
    </location>
</feature>
<evidence type="ECO:0000256" key="1">
    <source>
        <dbReference type="ARBA" id="ARBA00004236"/>
    </source>
</evidence>
<dbReference type="PANTHER" id="PTHR32089">
    <property type="entry name" value="METHYL-ACCEPTING CHEMOTAXIS PROTEIN MCPB"/>
    <property type="match status" value="1"/>
</dbReference>
<dbReference type="Gene3D" id="1.10.287.950">
    <property type="entry name" value="Methyl-accepting chemotaxis protein"/>
    <property type="match status" value="1"/>
</dbReference>
<dbReference type="InterPro" id="IPR003660">
    <property type="entry name" value="HAMP_dom"/>
</dbReference>
<feature type="domain" description="Methyl-accepting transducer" evidence="8">
    <location>
        <begin position="279"/>
        <end position="515"/>
    </location>
</feature>
<evidence type="ECO:0000256" key="7">
    <source>
        <dbReference type="SAM" id="Coils"/>
    </source>
</evidence>
<comment type="similarity">
    <text evidence="5">Belongs to the methyl-accepting chemotaxis (MCP) protein family.</text>
</comment>
<sequence>MKMKMTVGTKIRGAFLTLFLLLGGAAGLAWYEIGQVDRSYTEVLKTEVVSMERVKELKAELNQQSGEVRGYLITGDESYMAAYQESANLFEKNVLLILSETKDPGFKKLIKEIDEIHGDFQMVVEKEVKAKKAGNINEYMTIVKTSAKDVGAGFRAAVDKAVAYQMNKVDEVSALTTEETKQTQWLVMAISIFSLAAALGLSYLINNAITKPIIAASRAINKVSGGDLSIKEIKVKNKDELGTLITSLNQMILNLRTIVGEVNQSASHVAASSEQLAASSEESTAAAEQIAHNTQRASQGMEIQLQQFETVSLSVNDMTSGLKQISHNSDDMLAAAEQASAVTKQGTQSIGNVVRQMALIHESVSEASQFIQSLDVRSAEISNIVSLITGIADQTNLLALNAAIEAARAGEQGRGFAVVADEVRKLAEESKRSADQITNMINLIQEEIKQAVQAMEEGNQLVNDGLGDSAEANGAFDSISQSIDSVATKVKEVSASVQDLTASSGQITEAVIEVREINEMSAAATLESSAATEEQLATMEEVTASAEALSKLAEDLQSSISHFKM</sequence>
<evidence type="ECO:0000259" key="9">
    <source>
        <dbReference type="PROSITE" id="PS50885"/>
    </source>
</evidence>
<evidence type="ECO:0000259" key="8">
    <source>
        <dbReference type="PROSITE" id="PS50111"/>
    </source>
</evidence>
<evidence type="ECO:0000256" key="4">
    <source>
        <dbReference type="ARBA" id="ARBA00023224"/>
    </source>
</evidence>
<dbReference type="RefSeq" id="WP_204544898.1">
    <property type="nucleotide sequence ID" value="NZ_JAFBFI010000016.1"/>
</dbReference>
<dbReference type="InterPro" id="IPR007891">
    <property type="entry name" value="CHASE3"/>
</dbReference>
<organism evidence="10 11">
    <name type="scientific">Peribacillus deserti</name>
    <dbReference type="NCBI Taxonomy" id="673318"/>
    <lineage>
        <taxon>Bacteria</taxon>
        <taxon>Bacillati</taxon>
        <taxon>Bacillota</taxon>
        <taxon>Bacilli</taxon>
        <taxon>Bacillales</taxon>
        <taxon>Bacillaceae</taxon>
        <taxon>Peribacillus</taxon>
    </lineage>
</organism>
<evidence type="ECO:0000256" key="5">
    <source>
        <dbReference type="ARBA" id="ARBA00029447"/>
    </source>
</evidence>
<dbReference type="PROSITE" id="PS50885">
    <property type="entry name" value="HAMP"/>
    <property type="match status" value="1"/>
</dbReference>
<dbReference type="Pfam" id="PF00672">
    <property type="entry name" value="HAMP"/>
    <property type="match status" value="1"/>
</dbReference>
<evidence type="ECO:0000313" key="10">
    <source>
        <dbReference type="EMBL" id="MBM7693842.1"/>
    </source>
</evidence>
<keyword evidence="3" id="KW-0472">Membrane</keyword>